<dbReference type="AlphaFoldDB" id="A0A4Q7JA30"/>
<dbReference type="Gene3D" id="3.60.60.10">
    <property type="entry name" value="Penicillin V Acylase, Chain A"/>
    <property type="match status" value="1"/>
</dbReference>
<dbReference type="OrthoDB" id="3501755at2"/>
<keyword evidence="2" id="KW-0378">Hydrolase</keyword>
<organism evidence="2 3">
    <name type="scientific">Amycolatopsis suaedae</name>
    <dbReference type="NCBI Taxonomy" id="2510978"/>
    <lineage>
        <taxon>Bacteria</taxon>
        <taxon>Bacillati</taxon>
        <taxon>Actinomycetota</taxon>
        <taxon>Actinomycetes</taxon>
        <taxon>Pseudonocardiales</taxon>
        <taxon>Pseudonocardiaceae</taxon>
        <taxon>Amycolatopsis</taxon>
    </lineage>
</organism>
<feature type="domain" description="Peptidase C45 hydrolase" evidence="1">
    <location>
        <begin position="113"/>
        <end position="359"/>
    </location>
</feature>
<keyword evidence="3" id="KW-1185">Reference proteome</keyword>
<dbReference type="InterPro" id="IPR005079">
    <property type="entry name" value="Peptidase_C45_hydrolase"/>
</dbReference>
<dbReference type="InterPro" id="IPR052193">
    <property type="entry name" value="Peptidase_C59"/>
</dbReference>
<evidence type="ECO:0000259" key="1">
    <source>
        <dbReference type="Pfam" id="PF03417"/>
    </source>
</evidence>
<dbReference type="Proteomes" id="UP000292003">
    <property type="component" value="Unassembled WGS sequence"/>
</dbReference>
<gene>
    <name evidence="2" type="ORF">EWH70_11680</name>
</gene>
<dbReference type="GO" id="GO:0016787">
    <property type="term" value="F:hydrolase activity"/>
    <property type="evidence" value="ECO:0007669"/>
    <property type="project" value="UniProtKB-KW"/>
</dbReference>
<protein>
    <submittedName>
        <fullName evidence="2">Linear amide C-N hydrolase</fullName>
    </submittedName>
</protein>
<dbReference type="EMBL" id="SFCC01000005">
    <property type="protein sequence ID" value="RZQ63816.1"/>
    <property type="molecule type" value="Genomic_DNA"/>
</dbReference>
<dbReference type="Pfam" id="PF03417">
    <property type="entry name" value="AAT"/>
    <property type="match status" value="1"/>
</dbReference>
<name>A0A4Q7JA30_9PSEU</name>
<dbReference type="NCBIfam" id="NF040521">
    <property type="entry name" value="C45_proenzyme"/>
    <property type="match status" value="1"/>
</dbReference>
<sequence>MTVQQQTVAGGGAGDFMTVTHLTVRGSQTEIGRVLAEHARDSYGWQPRPAEPVLAGARRRWFERNWPQHHARLLGVAAATGTRPDSAHLDGLGGIPAGSGCSATAYPPSATDEGNTLLGRNYDFFTTSMSALVASMTGAPQPATPEPPVSSRPYVLTTVPDDGPASTLITMNELDGAMEGVNEHGLAVALLIADGENATPPGDTTPQVGLSSVQLPRFLLDTCATAEEAERALLDAKQYDHGMPLHYLVADAHGDAFVWERGRDGHEHAIRADGALCVTNHPLHRHPDPARLPADNDETMLSYGRYQRLHKESATTTSARRLRDTLDEVAFGADTYAAYPVRTLWQSVFDLGTRTMSTRFYLADDRYSPEIVFTASA</sequence>
<dbReference type="RefSeq" id="WP_130475342.1">
    <property type="nucleotide sequence ID" value="NZ_SFCC01000005.1"/>
</dbReference>
<reference evidence="2 3" key="1">
    <citation type="submission" date="2019-02" db="EMBL/GenBank/DDBJ databases">
        <title>Draft genome sequence of Amycolatopsis sp. 8-3EHSu isolated from roots of Suaeda maritima.</title>
        <authorList>
            <person name="Duangmal K."/>
            <person name="Chantavorakit T."/>
        </authorList>
    </citation>
    <scope>NUCLEOTIDE SEQUENCE [LARGE SCALE GENOMIC DNA]</scope>
    <source>
        <strain evidence="2 3">8-3EHSu</strain>
    </source>
</reference>
<dbReference type="PANTHER" id="PTHR35527">
    <property type="entry name" value="CHOLOYLGLYCINE HYDROLASE"/>
    <property type="match status" value="1"/>
</dbReference>
<comment type="caution">
    <text evidence="2">The sequence shown here is derived from an EMBL/GenBank/DDBJ whole genome shotgun (WGS) entry which is preliminary data.</text>
</comment>
<dbReference type="InterPro" id="IPR047794">
    <property type="entry name" value="C45_proenzyme-like"/>
</dbReference>
<dbReference type="SUPFAM" id="SSF56235">
    <property type="entry name" value="N-terminal nucleophile aminohydrolases (Ntn hydrolases)"/>
    <property type="match status" value="1"/>
</dbReference>
<evidence type="ECO:0000313" key="2">
    <source>
        <dbReference type="EMBL" id="RZQ63816.1"/>
    </source>
</evidence>
<dbReference type="InterPro" id="IPR029055">
    <property type="entry name" value="Ntn_hydrolases_N"/>
</dbReference>
<accession>A0A4Q7JA30</accession>
<proteinExistence type="predicted"/>
<evidence type="ECO:0000313" key="3">
    <source>
        <dbReference type="Proteomes" id="UP000292003"/>
    </source>
</evidence>
<dbReference type="PANTHER" id="PTHR35527:SF2">
    <property type="entry name" value="HYDROLASE"/>
    <property type="match status" value="1"/>
</dbReference>